<dbReference type="Gene3D" id="3.40.30.10">
    <property type="entry name" value="Glutaredoxin"/>
    <property type="match status" value="1"/>
</dbReference>
<keyword evidence="2" id="KW-0560">Oxidoreductase</keyword>
<dbReference type="Proteomes" id="UP000584824">
    <property type="component" value="Unassembled WGS sequence"/>
</dbReference>
<keyword evidence="3" id="KW-1015">Disulfide bond</keyword>
<dbReference type="PROSITE" id="PS00194">
    <property type="entry name" value="THIOREDOXIN_1"/>
    <property type="match status" value="1"/>
</dbReference>
<dbReference type="AlphaFoldDB" id="A0A7W6K0E9"/>
<dbReference type="RefSeq" id="WP_183790830.1">
    <property type="nucleotide sequence ID" value="NZ_JACIDU010000004.1"/>
</dbReference>
<dbReference type="EMBL" id="JACIDU010000004">
    <property type="protein sequence ID" value="MBB4102853.1"/>
    <property type="molecule type" value="Genomic_DNA"/>
</dbReference>
<keyword evidence="4" id="KW-0676">Redox-active center</keyword>
<accession>A0A7W6K0E9</accession>
<evidence type="ECO:0000256" key="4">
    <source>
        <dbReference type="ARBA" id="ARBA00023284"/>
    </source>
</evidence>
<proteinExistence type="predicted"/>
<dbReference type="PROSITE" id="PS51352">
    <property type="entry name" value="THIOREDOXIN_2"/>
    <property type="match status" value="1"/>
</dbReference>
<dbReference type="CDD" id="cd03023">
    <property type="entry name" value="DsbA_Com1_like"/>
    <property type="match status" value="1"/>
</dbReference>
<reference evidence="7 8" key="1">
    <citation type="submission" date="2020-08" db="EMBL/GenBank/DDBJ databases">
        <title>Genomic Encyclopedia of Type Strains, Phase IV (KMG-IV): sequencing the most valuable type-strain genomes for metagenomic binning, comparative biology and taxonomic classification.</title>
        <authorList>
            <person name="Goeker M."/>
        </authorList>
    </citation>
    <scope>NUCLEOTIDE SEQUENCE [LARGE SCALE GENOMIC DNA]</scope>
    <source>
        <strain evidence="7 8">DSM 26385</strain>
    </source>
</reference>
<organism evidence="7 8">
    <name type="scientific">Allorhizobium borbori</name>
    <dbReference type="NCBI Taxonomy" id="485907"/>
    <lineage>
        <taxon>Bacteria</taxon>
        <taxon>Pseudomonadati</taxon>
        <taxon>Pseudomonadota</taxon>
        <taxon>Alphaproteobacteria</taxon>
        <taxon>Hyphomicrobiales</taxon>
        <taxon>Rhizobiaceae</taxon>
        <taxon>Rhizobium/Agrobacterium group</taxon>
        <taxon>Allorhizobium</taxon>
    </lineage>
</organism>
<dbReference type="SUPFAM" id="SSF52833">
    <property type="entry name" value="Thioredoxin-like"/>
    <property type="match status" value="1"/>
</dbReference>
<gene>
    <name evidence="7" type="ORF">GGQ66_001396</name>
</gene>
<evidence type="ECO:0000313" key="7">
    <source>
        <dbReference type="EMBL" id="MBB4102853.1"/>
    </source>
</evidence>
<dbReference type="Pfam" id="PF18312">
    <property type="entry name" value="ScsC_N"/>
    <property type="match status" value="1"/>
</dbReference>
<dbReference type="InterPro" id="IPR013766">
    <property type="entry name" value="Thioredoxin_domain"/>
</dbReference>
<feature type="signal peptide" evidence="5">
    <location>
        <begin position="1"/>
        <end position="26"/>
    </location>
</feature>
<dbReference type="InterPro" id="IPR017937">
    <property type="entry name" value="Thioredoxin_CS"/>
</dbReference>
<dbReference type="GO" id="GO:0015036">
    <property type="term" value="F:disulfide oxidoreductase activity"/>
    <property type="evidence" value="ECO:0007669"/>
    <property type="project" value="UniProtKB-ARBA"/>
</dbReference>
<dbReference type="GO" id="GO:0016853">
    <property type="term" value="F:isomerase activity"/>
    <property type="evidence" value="ECO:0007669"/>
    <property type="project" value="UniProtKB-KW"/>
</dbReference>
<dbReference type="InterPro" id="IPR001853">
    <property type="entry name" value="DSBA-like_thioredoxin_dom"/>
</dbReference>
<evidence type="ECO:0000256" key="5">
    <source>
        <dbReference type="SAM" id="SignalP"/>
    </source>
</evidence>
<name>A0A7W6K0E9_9HYPH</name>
<feature type="chain" id="PRO_5030634767" evidence="5">
    <location>
        <begin position="27"/>
        <end position="253"/>
    </location>
</feature>
<evidence type="ECO:0000259" key="6">
    <source>
        <dbReference type="PROSITE" id="PS51352"/>
    </source>
</evidence>
<evidence type="ECO:0000256" key="2">
    <source>
        <dbReference type="ARBA" id="ARBA00023002"/>
    </source>
</evidence>
<dbReference type="PANTHER" id="PTHR13887">
    <property type="entry name" value="GLUTATHIONE S-TRANSFERASE KAPPA"/>
    <property type="match status" value="1"/>
</dbReference>
<dbReference type="Pfam" id="PF01323">
    <property type="entry name" value="DSBA"/>
    <property type="match status" value="1"/>
</dbReference>
<dbReference type="InterPro" id="IPR041205">
    <property type="entry name" value="ScsC_N"/>
</dbReference>
<protein>
    <submittedName>
        <fullName evidence="7">Protein-disulfide isomerase</fullName>
    </submittedName>
</protein>
<dbReference type="PANTHER" id="PTHR13887:SF14">
    <property type="entry name" value="DISULFIDE BOND FORMATION PROTEIN D"/>
    <property type="match status" value="1"/>
</dbReference>
<dbReference type="InterPro" id="IPR036249">
    <property type="entry name" value="Thioredoxin-like_sf"/>
</dbReference>
<sequence length="253" mass="27689">MRKITRFAVAPLLATALFLPALPAKAFTDVEKKEIGALVKQYLIENPEIMLEVQDALEKKVADMRAQQAKSVLDESRSALFQSPNDLVLGNPKGDVTIVEFYDYNCGYCKQGLGTMTEILEKDKNVRFVLKEWPILGPDSDAAHRVSDAVRKVSPDKYGAFFLALMGSRSRTNEAKAIDAAVALGVDEAKLRQTMKDSPNTQTQAETHELALKLGFNGTPAYIVGDETLPGAYGIEAFDQKIANIRSCGKATC</sequence>
<keyword evidence="7" id="KW-0413">Isomerase</keyword>
<evidence type="ECO:0000256" key="3">
    <source>
        <dbReference type="ARBA" id="ARBA00023157"/>
    </source>
</evidence>
<evidence type="ECO:0000313" key="8">
    <source>
        <dbReference type="Proteomes" id="UP000584824"/>
    </source>
</evidence>
<keyword evidence="8" id="KW-1185">Reference proteome</keyword>
<keyword evidence="1 5" id="KW-0732">Signal</keyword>
<feature type="domain" description="Thioredoxin" evidence="6">
    <location>
        <begin position="16"/>
        <end position="247"/>
    </location>
</feature>
<evidence type="ECO:0000256" key="1">
    <source>
        <dbReference type="ARBA" id="ARBA00022729"/>
    </source>
</evidence>
<comment type="caution">
    <text evidence="7">The sequence shown here is derived from an EMBL/GenBank/DDBJ whole genome shotgun (WGS) entry which is preliminary data.</text>
</comment>